<feature type="transmembrane region" description="Helical" evidence="7">
    <location>
        <begin position="114"/>
        <end position="135"/>
    </location>
</feature>
<feature type="transmembrane region" description="Helical" evidence="7">
    <location>
        <begin position="173"/>
        <end position="195"/>
    </location>
</feature>
<dbReference type="Proteomes" id="UP000033483">
    <property type="component" value="Unassembled WGS sequence"/>
</dbReference>
<comment type="subcellular location">
    <subcellularLocation>
        <location evidence="1">Membrane</location>
        <topology evidence="1">Multi-pass membrane protein</topology>
    </subcellularLocation>
</comment>
<dbReference type="PIRSF" id="PIRSF006060">
    <property type="entry name" value="AA_transporter"/>
    <property type="match status" value="1"/>
</dbReference>
<feature type="transmembrane region" description="Helical" evidence="7">
    <location>
        <begin position="304"/>
        <end position="331"/>
    </location>
</feature>
<keyword evidence="3 7" id="KW-0812">Transmembrane</keyword>
<keyword evidence="10" id="KW-1185">Reference proteome</keyword>
<dbReference type="AlphaFoldDB" id="A0A0F4ZIW9"/>
<comment type="caution">
    <text evidence="9">The sequence shown here is derived from an EMBL/GenBank/DDBJ whole genome shotgun (WGS) entry which is preliminary data.</text>
</comment>
<keyword evidence="5 7" id="KW-1133">Transmembrane helix</keyword>
<feature type="transmembrane region" description="Helical" evidence="7">
    <location>
        <begin position="65"/>
        <end position="94"/>
    </location>
</feature>
<dbReference type="InterPro" id="IPR050524">
    <property type="entry name" value="APC_YAT"/>
</dbReference>
<protein>
    <recommendedName>
        <fullName evidence="8">Amino acid permease/ SLC12A domain-containing protein</fullName>
    </recommendedName>
</protein>
<evidence type="ECO:0000256" key="1">
    <source>
        <dbReference type="ARBA" id="ARBA00004141"/>
    </source>
</evidence>
<evidence type="ECO:0000313" key="10">
    <source>
        <dbReference type="Proteomes" id="UP000033483"/>
    </source>
</evidence>
<keyword evidence="6 7" id="KW-0472">Membrane</keyword>
<dbReference type="GO" id="GO:0016020">
    <property type="term" value="C:membrane"/>
    <property type="evidence" value="ECO:0007669"/>
    <property type="project" value="UniProtKB-SubCell"/>
</dbReference>
<name>A0A0F4ZIW9_9PEZI</name>
<feature type="transmembrane region" description="Helical" evidence="7">
    <location>
        <begin position="36"/>
        <end position="58"/>
    </location>
</feature>
<feature type="domain" description="Amino acid permease/ SLC12A" evidence="8">
    <location>
        <begin position="35"/>
        <end position="490"/>
    </location>
</feature>
<evidence type="ECO:0000256" key="7">
    <source>
        <dbReference type="SAM" id="Phobius"/>
    </source>
</evidence>
<evidence type="ECO:0000256" key="5">
    <source>
        <dbReference type="ARBA" id="ARBA00022989"/>
    </source>
</evidence>
<dbReference type="Pfam" id="PF00324">
    <property type="entry name" value="AA_permease"/>
    <property type="match status" value="1"/>
</dbReference>
<dbReference type="FunFam" id="1.20.1740.10:FF:000006">
    <property type="entry name" value="General amino acid permease"/>
    <property type="match status" value="1"/>
</dbReference>
<organism evidence="9 10">
    <name type="scientific">Thielaviopsis punctulata</name>
    <dbReference type="NCBI Taxonomy" id="72032"/>
    <lineage>
        <taxon>Eukaryota</taxon>
        <taxon>Fungi</taxon>
        <taxon>Dikarya</taxon>
        <taxon>Ascomycota</taxon>
        <taxon>Pezizomycotina</taxon>
        <taxon>Sordariomycetes</taxon>
        <taxon>Hypocreomycetidae</taxon>
        <taxon>Microascales</taxon>
        <taxon>Ceratocystidaceae</taxon>
        <taxon>Thielaviopsis</taxon>
    </lineage>
</organism>
<evidence type="ECO:0000256" key="3">
    <source>
        <dbReference type="ARBA" id="ARBA00022692"/>
    </source>
</evidence>
<dbReference type="PANTHER" id="PTHR43341">
    <property type="entry name" value="AMINO ACID PERMEASE"/>
    <property type="match status" value="1"/>
</dbReference>
<accession>A0A0F4ZIW9</accession>
<proteinExistence type="predicted"/>
<evidence type="ECO:0000256" key="6">
    <source>
        <dbReference type="ARBA" id="ARBA00023136"/>
    </source>
</evidence>
<feature type="transmembrane region" description="Helical" evidence="7">
    <location>
        <begin position="142"/>
        <end position="161"/>
    </location>
</feature>
<dbReference type="Gene3D" id="1.20.1740.10">
    <property type="entry name" value="Amino acid/polyamine transporter I"/>
    <property type="match status" value="1"/>
</dbReference>
<evidence type="ECO:0000256" key="2">
    <source>
        <dbReference type="ARBA" id="ARBA00022448"/>
    </source>
</evidence>
<dbReference type="EMBL" id="LAEV01000574">
    <property type="protein sequence ID" value="KKA30061.1"/>
    <property type="molecule type" value="Genomic_DNA"/>
</dbReference>
<keyword evidence="4" id="KW-0029">Amino-acid transport</keyword>
<dbReference type="InterPro" id="IPR004840">
    <property type="entry name" value="Amino_acid_permease_CS"/>
</dbReference>
<feature type="transmembrane region" description="Helical" evidence="7">
    <location>
        <begin position="437"/>
        <end position="459"/>
    </location>
</feature>
<gene>
    <name evidence="9" type="ORF">TD95_003585</name>
</gene>
<feature type="transmembrane region" description="Helical" evidence="7">
    <location>
        <begin position="465"/>
        <end position="482"/>
    </location>
</feature>
<dbReference type="OrthoDB" id="3900342at2759"/>
<evidence type="ECO:0000259" key="8">
    <source>
        <dbReference type="Pfam" id="PF00324"/>
    </source>
</evidence>
<feature type="transmembrane region" description="Helical" evidence="7">
    <location>
        <begin position="361"/>
        <end position="379"/>
    </location>
</feature>
<reference evidence="9 10" key="1">
    <citation type="submission" date="2015-03" db="EMBL/GenBank/DDBJ databases">
        <authorList>
            <person name="Radwan O."/>
            <person name="Al-Naeli F.A."/>
            <person name="Rendon G.A."/>
            <person name="Fields C."/>
        </authorList>
    </citation>
    <scope>NUCLEOTIDE SEQUENCE [LARGE SCALE GENOMIC DNA]</scope>
    <source>
        <strain evidence="9">CR-DP1</strain>
    </source>
</reference>
<evidence type="ECO:0000313" key="9">
    <source>
        <dbReference type="EMBL" id="KKA30061.1"/>
    </source>
</evidence>
<evidence type="ECO:0000256" key="4">
    <source>
        <dbReference type="ARBA" id="ARBA00022970"/>
    </source>
</evidence>
<dbReference type="PANTHER" id="PTHR43341:SF4">
    <property type="entry name" value="ARGININE PERMEASE CAN1-RELATED"/>
    <property type="match status" value="1"/>
</dbReference>
<keyword evidence="2" id="KW-0813">Transport</keyword>
<feature type="transmembrane region" description="Helical" evidence="7">
    <location>
        <begin position="391"/>
        <end position="416"/>
    </location>
</feature>
<dbReference type="GO" id="GO:0015171">
    <property type="term" value="F:amino acid transmembrane transporter activity"/>
    <property type="evidence" value="ECO:0007669"/>
    <property type="project" value="TreeGrafter"/>
</dbReference>
<dbReference type="PROSITE" id="PS00218">
    <property type="entry name" value="AMINO_ACID_PERMEASE_1"/>
    <property type="match status" value="1"/>
</dbReference>
<dbReference type="InterPro" id="IPR004841">
    <property type="entry name" value="AA-permease/SLC12A_dom"/>
</dbReference>
<feature type="transmembrane region" description="Helical" evidence="7">
    <location>
        <begin position="264"/>
        <end position="284"/>
    </location>
</feature>
<sequence>MSDFKTPGGSSTNVSSDVEIQAGTSSENRNLSSRHLQFIAIGGTIGTGVFLGMGTALATGGPVGCLLAFGFMGLVVYSIMVALGEMAAYIPIAGSFTVYATRFIDPSLGFAMGWMYWLSWSVTFALELTAAGIIIQYWNESLSIAIFISIFLVFFVALNFLPGKLFGDVEMYFSLIKVVTIIAWCILAICINCGVGKQGYLGFKYWKDPGPFVELQVEGTAGRFVGFWAVLVTAAFSYQGAELVGIGAGEAADPARAVPRAVKWTFWGVFGMFTATIFMVGLVVPSNDPNLATGETNASASPLVIAANLAGIPVLGDVINGVLLTAVLSAANSNVYSGSRILVGLAEQGQAPAIFARSWNGVPRAGVLFTGAVGLLAYMNLSSAGSNVFNWLLNIVAIAGLITWSCITMCHIRFIQILKHRGISRDTLPYKAPCQPWLSYFGTFFTIVILLTNGFQSFIDWSTDGFLTAYVSVFIFIVLFIAHKVILRTKMVGLDDADLSIPRHDEQGNVVREK</sequence>